<dbReference type="InterPro" id="IPR032675">
    <property type="entry name" value="LRR_dom_sf"/>
</dbReference>
<keyword evidence="2" id="KW-0732">Signal</keyword>
<name>A0ABS2CUI0_9FLAO</name>
<accession>A0ABS2CUI0</accession>
<comment type="caution">
    <text evidence="5">The sequence shown here is derived from an EMBL/GenBank/DDBJ whole genome shotgun (WGS) entry which is preliminary data.</text>
</comment>
<dbReference type="EMBL" id="JACSOD020000445">
    <property type="protein sequence ID" value="MBM6498634.1"/>
    <property type="molecule type" value="Genomic_DNA"/>
</dbReference>
<reference evidence="5 6" key="1">
    <citation type="submission" date="2021-02" db="EMBL/GenBank/DDBJ databases">
        <authorList>
            <person name="Jung H.S."/>
            <person name="Chun B.H."/>
            <person name="Jeon C.O."/>
        </authorList>
    </citation>
    <scope>NUCLEOTIDE SEQUENCE [LARGE SCALE GENOMIC DNA]</scope>
    <source>
        <strain evidence="5 6">LMG 25203</strain>
    </source>
</reference>
<dbReference type="NCBIfam" id="TIGR04183">
    <property type="entry name" value="Por_Secre_tail"/>
    <property type="match status" value="1"/>
</dbReference>
<evidence type="ECO:0000256" key="1">
    <source>
        <dbReference type="ARBA" id="ARBA00022614"/>
    </source>
</evidence>
<dbReference type="PANTHER" id="PTHR47566:SF1">
    <property type="entry name" value="PROTEIN NUD1"/>
    <property type="match status" value="1"/>
</dbReference>
<keyword evidence="6" id="KW-1185">Reference proteome</keyword>
<dbReference type="Pfam" id="PF18962">
    <property type="entry name" value="Por_Secre_tail"/>
    <property type="match status" value="1"/>
</dbReference>
<gene>
    <name evidence="5" type="ORF">H9X54_004875</name>
</gene>
<dbReference type="RefSeq" id="WP_187658326.1">
    <property type="nucleotide sequence ID" value="NZ_JACSOD020000445.1"/>
</dbReference>
<evidence type="ECO:0000259" key="4">
    <source>
        <dbReference type="Pfam" id="PF18962"/>
    </source>
</evidence>
<feature type="domain" description="Secretion system C-terminal sorting" evidence="4">
    <location>
        <begin position="286"/>
        <end position="354"/>
    </location>
</feature>
<evidence type="ECO:0000256" key="3">
    <source>
        <dbReference type="ARBA" id="ARBA00022737"/>
    </source>
</evidence>
<proteinExistence type="predicted"/>
<dbReference type="InterPro" id="IPR026444">
    <property type="entry name" value="Secre_tail"/>
</dbReference>
<dbReference type="Pfam" id="PF23952">
    <property type="entry name" value="LRR_EndoS"/>
    <property type="match status" value="1"/>
</dbReference>
<keyword evidence="1" id="KW-0433">Leucine-rich repeat</keyword>
<evidence type="ECO:0000313" key="5">
    <source>
        <dbReference type="EMBL" id="MBM6498634.1"/>
    </source>
</evidence>
<dbReference type="Proteomes" id="UP000759529">
    <property type="component" value="Unassembled WGS sequence"/>
</dbReference>
<sequence>MKNISFLLFFINTFICYSQIIDFPDPNFKARLLAANVSNGNACIGSSMDNCVSGVIDANGNGEIEISEAESVVKLFITGNNISNLTGIEYFINLERLDCAFHSNLTSINISQLTSLKILQCRNNQLASLDLSGLTQLEEISCQNNQLNSLDISEQTQLKMLLCEGNQISSIDFSNNPALQRVYCGNNLLSVLDFGANPQFFDLGCRNNPNLNSIIIKNGITNLFGAGTLYNQCWNNLPSLNYICADDNEVQSLQSFLSGCEVTQNVTIDSSCPLGVNEFNNESFVVYPNPSSGKVYFSSGAGKISRAWVVNGLGQEVVKPFDCVDGELSVDLSGLSAGVYFIKMAGVDGGVVVKRVLKR</sequence>
<dbReference type="InterPro" id="IPR052574">
    <property type="entry name" value="CDIRP"/>
</dbReference>
<keyword evidence="3" id="KW-0677">Repeat</keyword>
<evidence type="ECO:0000256" key="2">
    <source>
        <dbReference type="ARBA" id="ARBA00022729"/>
    </source>
</evidence>
<dbReference type="SUPFAM" id="SSF52058">
    <property type="entry name" value="L domain-like"/>
    <property type="match status" value="1"/>
</dbReference>
<evidence type="ECO:0000313" key="6">
    <source>
        <dbReference type="Proteomes" id="UP000759529"/>
    </source>
</evidence>
<dbReference type="Gene3D" id="3.80.10.10">
    <property type="entry name" value="Ribonuclease Inhibitor"/>
    <property type="match status" value="1"/>
</dbReference>
<organism evidence="5 6">
    <name type="scientific">Flavobacterium macrobrachii</name>
    <dbReference type="NCBI Taxonomy" id="591204"/>
    <lineage>
        <taxon>Bacteria</taxon>
        <taxon>Pseudomonadati</taxon>
        <taxon>Bacteroidota</taxon>
        <taxon>Flavobacteriia</taxon>
        <taxon>Flavobacteriales</taxon>
        <taxon>Flavobacteriaceae</taxon>
        <taxon>Flavobacterium</taxon>
    </lineage>
</organism>
<dbReference type="PANTHER" id="PTHR47566">
    <property type="match status" value="1"/>
</dbReference>
<protein>
    <submittedName>
        <fullName evidence="5">Leucine-rich repeat domain-containing protein</fullName>
    </submittedName>
</protein>